<evidence type="ECO:0000313" key="1">
    <source>
        <dbReference type="Proteomes" id="UP000887579"/>
    </source>
</evidence>
<accession>A0AC34F867</accession>
<proteinExistence type="predicted"/>
<reference evidence="2" key="1">
    <citation type="submission" date="2022-11" db="UniProtKB">
        <authorList>
            <consortium name="WormBaseParasite"/>
        </authorList>
    </citation>
    <scope>IDENTIFICATION</scope>
</reference>
<name>A0AC34F867_9BILA</name>
<dbReference type="Proteomes" id="UP000887579">
    <property type="component" value="Unplaced"/>
</dbReference>
<protein>
    <submittedName>
        <fullName evidence="2">BTB domain-containing protein</fullName>
    </submittedName>
</protein>
<organism evidence="1 2">
    <name type="scientific">Panagrolaimus sp. ES5</name>
    <dbReference type="NCBI Taxonomy" id="591445"/>
    <lineage>
        <taxon>Eukaryota</taxon>
        <taxon>Metazoa</taxon>
        <taxon>Ecdysozoa</taxon>
        <taxon>Nematoda</taxon>
        <taxon>Chromadorea</taxon>
        <taxon>Rhabditida</taxon>
        <taxon>Tylenchina</taxon>
        <taxon>Panagrolaimomorpha</taxon>
        <taxon>Panagrolaimoidea</taxon>
        <taxon>Panagrolaimidae</taxon>
        <taxon>Panagrolaimus</taxon>
    </lineage>
</organism>
<dbReference type="WBParaSite" id="ES5_v2.g13462.t1">
    <property type="protein sequence ID" value="ES5_v2.g13462.t1"/>
    <property type="gene ID" value="ES5_v2.g13462"/>
</dbReference>
<sequence length="392" mass="45302">MLLKTSLEKEVFLSYTSKTEVVFKDGIQLTVVPEVLDKKTCIFRLENFSSDFEVTTVCHHANLGVNIFDKNTKTFKRLSQPLRTFFKIFISLDVEFKEVNYVEIEYKLQFPGSRIKLLELFDYYSIDFELPGYEYLQFKCYIRKVKEGEVILTVENLYDLRIEGKKGNFEFVSNHNADIDRLLTFVFDPQTVYKAAQEHLPSESRPDSVLSSSSEASTTVENQFISKISMHDLLSDSKYADAIFISSDKIRIPSQKSVIAKHSKNLAKFFETSKTNPTEICVFGNAETITAALDFCYGKDNSFKGNEALMIDVWRFAYNYGFTELQEACCTQFEKIINPKNVCEIIQIAYNHKYEGLKEKCKQILIKKKAEIDQAKLKDVSKDILFDLFDSY</sequence>
<evidence type="ECO:0000313" key="2">
    <source>
        <dbReference type="WBParaSite" id="ES5_v2.g13462.t1"/>
    </source>
</evidence>